<evidence type="ECO:0000256" key="6">
    <source>
        <dbReference type="SAM" id="SignalP"/>
    </source>
</evidence>
<dbReference type="RefSeq" id="WP_183556930.1">
    <property type="nucleotide sequence ID" value="NZ_JACHBX010000005.1"/>
</dbReference>
<dbReference type="InterPro" id="IPR000209">
    <property type="entry name" value="Peptidase_S8/S53_dom"/>
</dbReference>
<dbReference type="GO" id="GO:0004252">
    <property type="term" value="F:serine-type endopeptidase activity"/>
    <property type="evidence" value="ECO:0007669"/>
    <property type="project" value="UniProtKB-UniRule"/>
</dbReference>
<dbReference type="InterPro" id="IPR050131">
    <property type="entry name" value="Peptidase_S8_subtilisin-like"/>
</dbReference>
<dbReference type="PANTHER" id="PTHR43806:SF11">
    <property type="entry name" value="CEREVISIN-RELATED"/>
    <property type="match status" value="1"/>
</dbReference>
<dbReference type="InterPro" id="IPR036852">
    <property type="entry name" value="Peptidase_S8/S53_dom_sf"/>
</dbReference>
<dbReference type="InterPro" id="IPR015500">
    <property type="entry name" value="Peptidase_S8_subtilisin-rel"/>
</dbReference>
<dbReference type="SUPFAM" id="SSF52743">
    <property type="entry name" value="Subtilisin-like"/>
    <property type="match status" value="1"/>
</dbReference>
<dbReference type="InterPro" id="IPR023827">
    <property type="entry name" value="Peptidase_S8_Asp-AS"/>
</dbReference>
<name>A0A7W9X414_9BURK</name>
<feature type="signal peptide" evidence="6">
    <location>
        <begin position="1"/>
        <end position="24"/>
    </location>
</feature>
<feature type="active site" description="Charge relay system" evidence="5">
    <location>
        <position position="204"/>
    </location>
</feature>
<evidence type="ECO:0000256" key="2">
    <source>
        <dbReference type="ARBA" id="ARBA00022670"/>
    </source>
</evidence>
<dbReference type="AlphaFoldDB" id="A0A7W9X414"/>
<keyword evidence="3 5" id="KW-0378">Hydrolase</keyword>
<dbReference type="InterPro" id="IPR022398">
    <property type="entry name" value="Peptidase_S8_His-AS"/>
</dbReference>
<feature type="active site" description="Charge relay system" evidence="5">
    <location>
        <position position="173"/>
    </location>
</feature>
<evidence type="ECO:0000313" key="9">
    <source>
        <dbReference type="Proteomes" id="UP000540787"/>
    </source>
</evidence>
<keyword evidence="6" id="KW-0732">Signal</keyword>
<sequence length="425" mass="43906">MNRLLAWATLIAALLGLAGVPVHAQDHAQDHADPLAQAARRQVLVMLRLPAQHFRPDASYGGGYLKDGGSAARRRVASDIAAAHGLRLLDSWPMPAIGVDCFVMEESDDAPIERVVAALAHDARVAWAQPLADFQAQDGGDPLYPLQPAGHDWHLTDLHRVSTGRNVSVAVIDSGVDADHPDLAGRIKVRRNFVDDSGDVAEVHGTAVAGIIGALAGNGAGIAGVAPGVKLMALRACWETGARPARCNSLTLGKAINYALENGARIINLSLAGPADRLLQALLQAALARGVIVVAAADPRMPDGGFPAALPGVIGVARPGDRHPAPSTLVYAPGTDIPTCAPGQRWHMVSGSSYAAAHVAGLAALLAERQPGTVAQTLRRQTDGAVAARTGGNIDACAALSRAADTCVCLCPSTVATAPSSLRLR</sequence>
<evidence type="ECO:0000259" key="7">
    <source>
        <dbReference type="Pfam" id="PF00082"/>
    </source>
</evidence>
<evidence type="ECO:0000256" key="4">
    <source>
        <dbReference type="ARBA" id="ARBA00022825"/>
    </source>
</evidence>
<protein>
    <recommendedName>
        <fullName evidence="7">Peptidase S8/S53 domain-containing protein</fullName>
    </recommendedName>
</protein>
<accession>A0A7W9X414</accession>
<keyword evidence="4 5" id="KW-0720">Serine protease</keyword>
<feature type="domain" description="Peptidase S8/S53" evidence="7">
    <location>
        <begin position="164"/>
        <end position="379"/>
    </location>
</feature>
<evidence type="ECO:0000256" key="5">
    <source>
        <dbReference type="PROSITE-ProRule" id="PRU01240"/>
    </source>
</evidence>
<keyword evidence="9" id="KW-1185">Reference proteome</keyword>
<dbReference type="Gene3D" id="3.40.50.200">
    <property type="entry name" value="Peptidase S8/S53 domain"/>
    <property type="match status" value="1"/>
</dbReference>
<dbReference type="PROSITE" id="PS00137">
    <property type="entry name" value="SUBTILASE_HIS"/>
    <property type="match status" value="1"/>
</dbReference>
<dbReference type="EMBL" id="JACHBX010000005">
    <property type="protein sequence ID" value="MBB6136023.1"/>
    <property type="molecule type" value="Genomic_DNA"/>
</dbReference>
<dbReference type="PRINTS" id="PR00723">
    <property type="entry name" value="SUBTILISIN"/>
</dbReference>
<dbReference type="PANTHER" id="PTHR43806">
    <property type="entry name" value="PEPTIDASE S8"/>
    <property type="match status" value="1"/>
</dbReference>
<dbReference type="Pfam" id="PF00082">
    <property type="entry name" value="Peptidase_S8"/>
    <property type="match status" value="1"/>
</dbReference>
<keyword evidence="2 5" id="KW-0645">Protease</keyword>
<gene>
    <name evidence="8" type="ORF">HD842_004200</name>
</gene>
<evidence type="ECO:0000256" key="1">
    <source>
        <dbReference type="ARBA" id="ARBA00011073"/>
    </source>
</evidence>
<feature type="active site" description="Charge relay system" evidence="5">
    <location>
        <position position="353"/>
    </location>
</feature>
<dbReference type="PROSITE" id="PS00136">
    <property type="entry name" value="SUBTILASE_ASP"/>
    <property type="match status" value="1"/>
</dbReference>
<comment type="caution">
    <text evidence="8">The sequence shown here is derived from an EMBL/GenBank/DDBJ whole genome shotgun (WGS) entry which is preliminary data.</text>
</comment>
<comment type="similarity">
    <text evidence="1 5">Belongs to the peptidase S8 family.</text>
</comment>
<feature type="chain" id="PRO_5030793062" description="Peptidase S8/S53 domain-containing protein" evidence="6">
    <location>
        <begin position="25"/>
        <end position="425"/>
    </location>
</feature>
<evidence type="ECO:0000313" key="8">
    <source>
        <dbReference type="EMBL" id="MBB6136023.1"/>
    </source>
</evidence>
<dbReference type="GO" id="GO:0006508">
    <property type="term" value="P:proteolysis"/>
    <property type="evidence" value="ECO:0007669"/>
    <property type="project" value="UniProtKB-KW"/>
</dbReference>
<proteinExistence type="inferred from homology"/>
<dbReference type="PROSITE" id="PS51892">
    <property type="entry name" value="SUBTILASE"/>
    <property type="match status" value="1"/>
</dbReference>
<dbReference type="Proteomes" id="UP000540787">
    <property type="component" value="Unassembled WGS sequence"/>
</dbReference>
<reference evidence="8 9" key="1">
    <citation type="submission" date="2020-08" db="EMBL/GenBank/DDBJ databases">
        <title>The Agave Microbiome: Exploring the role of microbial communities in plant adaptations to desert environments.</title>
        <authorList>
            <person name="Partida-Martinez L.P."/>
        </authorList>
    </citation>
    <scope>NUCLEOTIDE SEQUENCE [LARGE SCALE GENOMIC DNA]</scope>
    <source>
        <strain evidence="8 9">AT3.2</strain>
    </source>
</reference>
<organism evidence="8 9">
    <name type="scientific">Massilia aurea</name>
    <dbReference type="NCBI Taxonomy" id="373040"/>
    <lineage>
        <taxon>Bacteria</taxon>
        <taxon>Pseudomonadati</taxon>
        <taxon>Pseudomonadota</taxon>
        <taxon>Betaproteobacteria</taxon>
        <taxon>Burkholderiales</taxon>
        <taxon>Oxalobacteraceae</taxon>
        <taxon>Telluria group</taxon>
        <taxon>Massilia</taxon>
    </lineage>
</organism>
<evidence type="ECO:0000256" key="3">
    <source>
        <dbReference type="ARBA" id="ARBA00022801"/>
    </source>
</evidence>